<evidence type="ECO:0008006" key="4">
    <source>
        <dbReference type="Google" id="ProtNLM"/>
    </source>
</evidence>
<keyword evidence="3" id="KW-1185">Reference proteome</keyword>
<reference evidence="2 3" key="1">
    <citation type="submission" date="2016-11" db="EMBL/GenBank/DDBJ databases">
        <authorList>
            <person name="Jaros S."/>
            <person name="Januszkiewicz K."/>
            <person name="Wedrychowicz H."/>
        </authorList>
    </citation>
    <scope>NUCLEOTIDE SEQUENCE [LARGE SCALE GENOMIC DNA]</scope>
    <source>
        <strain evidence="2 3">DSM 45627</strain>
    </source>
</reference>
<organism evidence="2 3">
    <name type="scientific">Jatrophihabitans endophyticus</name>
    <dbReference type="NCBI Taxonomy" id="1206085"/>
    <lineage>
        <taxon>Bacteria</taxon>
        <taxon>Bacillati</taxon>
        <taxon>Actinomycetota</taxon>
        <taxon>Actinomycetes</taxon>
        <taxon>Jatrophihabitantales</taxon>
        <taxon>Jatrophihabitantaceae</taxon>
        <taxon>Jatrophihabitans</taxon>
    </lineage>
</organism>
<feature type="compositionally biased region" description="Low complexity" evidence="1">
    <location>
        <begin position="14"/>
        <end position="28"/>
    </location>
</feature>
<evidence type="ECO:0000313" key="2">
    <source>
        <dbReference type="EMBL" id="SHH18006.1"/>
    </source>
</evidence>
<gene>
    <name evidence="2" type="ORF">SAMN05443575_3364</name>
</gene>
<evidence type="ECO:0000313" key="3">
    <source>
        <dbReference type="Proteomes" id="UP000186132"/>
    </source>
</evidence>
<dbReference type="Proteomes" id="UP000186132">
    <property type="component" value="Unassembled WGS sequence"/>
</dbReference>
<dbReference type="EMBL" id="FQVU01000005">
    <property type="protein sequence ID" value="SHH18006.1"/>
    <property type="molecule type" value="Genomic_DNA"/>
</dbReference>
<sequence length="275" mass="29318">MAGSQQPSRRRPRLAAGRARALGLPTRGTTNPNRLRRMDRWIVATLGGALRAAPDPLVVDLGYGATPVTAVELAARLATARPDVRVLGLEIDPDRVAAAAPAADPPRLDFARGGFELAGRRPALVRAANVLRQYDEASAADAWRTMCAGLADGGLLVEGTCDEIGRRGCWVLLDAEGPRTITLACRVDAIERPSDLAERLPKALIHHNVPGEPVHAFLRAFDAAWDTAAPLSSFGPRQRWLAACAGLLDAGWPVDARRARYGEITLPWTAVAPAG</sequence>
<evidence type="ECO:0000256" key="1">
    <source>
        <dbReference type="SAM" id="MobiDB-lite"/>
    </source>
</evidence>
<dbReference type="Gene3D" id="3.40.50.150">
    <property type="entry name" value="Vaccinia Virus protein VP39"/>
    <property type="match status" value="1"/>
</dbReference>
<accession>A0A1M5QVV8</accession>
<protein>
    <recommendedName>
        <fullName evidence="4">Methyltransferase domain-containing protein</fullName>
    </recommendedName>
</protein>
<dbReference type="STRING" id="1206085.SAMN05443575_3364"/>
<name>A0A1M5QVV8_9ACTN</name>
<dbReference type="InterPro" id="IPR029063">
    <property type="entry name" value="SAM-dependent_MTases_sf"/>
</dbReference>
<feature type="region of interest" description="Disordered" evidence="1">
    <location>
        <begin position="1"/>
        <end position="33"/>
    </location>
</feature>
<dbReference type="AlphaFoldDB" id="A0A1M5QVV8"/>
<dbReference type="SUPFAM" id="SSF53335">
    <property type="entry name" value="S-adenosyl-L-methionine-dependent methyltransferases"/>
    <property type="match status" value="1"/>
</dbReference>
<proteinExistence type="predicted"/>